<keyword evidence="1" id="KW-1133">Transmembrane helix</keyword>
<sequence length="66" mass="6901">MSENFALAYWIGLFAILAVFSFAGMFGIGALVRGALRVRTYHAGMYGAVAGALLGFALLGTLPIFG</sequence>
<comment type="caution">
    <text evidence="2">The sequence shown here is derived from an EMBL/GenBank/DDBJ whole genome shotgun (WGS) entry which is preliminary data.</text>
</comment>
<protein>
    <submittedName>
        <fullName evidence="2">Uncharacterized protein</fullName>
    </submittedName>
</protein>
<evidence type="ECO:0000313" key="3">
    <source>
        <dbReference type="Proteomes" id="UP000652198"/>
    </source>
</evidence>
<evidence type="ECO:0000313" key="2">
    <source>
        <dbReference type="EMBL" id="NPT39900.1"/>
    </source>
</evidence>
<evidence type="ECO:0000256" key="1">
    <source>
        <dbReference type="SAM" id="Phobius"/>
    </source>
</evidence>
<feature type="transmembrane region" description="Helical" evidence="1">
    <location>
        <begin position="44"/>
        <end position="65"/>
    </location>
</feature>
<gene>
    <name evidence="2" type="ORF">GNZ12_00885</name>
</gene>
<name>A0ABX2BJF0_9BURK</name>
<dbReference type="Proteomes" id="UP000652198">
    <property type="component" value="Unassembled WGS sequence"/>
</dbReference>
<proteinExistence type="predicted"/>
<reference evidence="2 3" key="1">
    <citation type="submission" date="2019-11" db="EMBL/GenBank/DDBJ databases">
        <title>Metabolism of dissolved organic matter in forest soils.</title>
        <authorList>
            <person name="Cyle K.T."/>
            <person name="Wilhelm R.C."/>
            <person name="Martinez C.E."/>
        </authorList>
    </citation>
    <scope>NUCLEOTIDE SEQUENCE [LARGE SCALE GENOMIC DNA]</scope>
    <source>
        <strain evidence="2 3">1N</strain>
    </source>
</reference>
<keyword evidence="3" id="KW-1185">Reference proteome</keyword>
<keyword evidence="1" id="KW-0812">Transmembrane</keyword>
<organism evidence="2 3">
    <name type="scientific">Paraburkholderia solitsugae</name>
    <dbReference type="NCBI Taxonomy" id="2675748"/>
    <lineage>
        <taxon>Bacteria</taxon>
        <taxon>Pseudomonadati</taxon>
        <taxon>Pseudomonadota</taxon>
        <taxon>Betaproteobacteria</taxon>
        <taxon>Burkholderiales</taxon>
        <taxon>Burkholderiaceae</taxon>
        <taxon>Paraburkholderia</taxon>
    </lineage>
</organism>
<feature type="transmembrane region" description="Helical" evidence="1">
    <location>
        <begin position="6"/>
        <end position="32"/>
    </location>
</feature>
<keyword evidence="1" id="KW-0472">Membrane</keyword>
<accession>A0ABX2BJF0</accession>
<dbReference type="RefSeq" id="WP_172308582.1">
    <property type="nucleotide sequence ID" value="NZ_WOEY01000005.1"/>
</dbReference>
<dbReference type="EMBL" id="WOEY01000005">
    <property type="protein sequence ID" value="NPT39900.1"/>
    <property type="molecule type" value="Genomic_DNA"/>
</dbReference>